<evidence type="ECO:0000259" key="3">
    <source>
        <dbReference type="Pfam" id="PF08719"/>
    </source>
</evidence>
<feature type="domain" description="NADAR" evidence="3">
    <location>
        <begin position="133"/>
        <end position="286"/>
    </location>
</feature>
<proteinExistence type="predicted"/>
<keyword evidence="5" id="KW-1185">Reference proteome</keyword>
<dbReference type="Proteomes" id="UP001519271">
    <property type="component" value="Unassembled WGS sequence"/>
</dbReference>
<reference evidence="4 5" key="1">
    <citation type="submission" date="2021-03" db="EMBL/GenBank/DDBJ databases">
        <title>Genomic Encyclopedia of Type Strains, Phase IV (KMG-IV): sequencing the most valuable type-strain genomes for metagenomic binning, comparative biology and taxonomic classification.</title>
        <authorList>
            <person name="Goeker M."/>
        </authorList>
    </citation>
    <scope>NUCLEOTIDE SEQUENCE [LARGE SCALE GENOMIC DNA]</scope>
    <source>
        <strain evidence="4 5">DSM 6139</strain>
    </source>
</reference>
<dbReference type="EMBL" id="JAGGKC010000004">
    <property type="protein sequence ID" value="MBP1918254.1"/>
    <property type="molecule type" value="Genomic_DNA"/>
</dbReference>
<comment type="catalytic activity">
    <reaction evidence="2">
        <text>2,5-diamino-6-hydroxy-4-(5-phosphoribosylamino)-pyrimidine + H2O = 2,5,6-triamino-4-hydroxypyrimidine + D-ribose 5-phosphate</text>
        <dbReference type="Rhea" id="RHEA:23436"/>
        <dbReference type="ChEBI" id="CHEBI:15377"/>
        <dbReference type="ChEBI" id="CHEBI:58614"/>
        <dbReference type="ChEBI" id="CHEBI:78346"/>
        <dbReference type="ChEBI" id="CHEBI:137796"/>
    </reaction>
</comment>
<dbReference type="Gene3D" id="1.10.357.40">
    <property type="entry name" value="YbiA-like"/>
    <property type="match status" value="1"/>
</dbReference>
<sequence length="289" mass="33201">MAGMSSIDEKLMSLTQEQIDSLHGIYRVSNDEATRIRTVVKREDAPMWVVLEDETIAGKIQGCLFPIKCILDQVRWDSSLRSVMSNNMGGGIPYPICKEIIDIMAEEDKVNPLTEQDIFVHEEKRRRGPEFTFFYLADKENGYLSNWYISYFEVEGVVFSSTEQYLMNYKAKLFQDSKVANDIMGTDDLGTVKKLGRQVKRYDEGIWSICRQLVLEEGLRAKFSQNEDLRQKLLATGDTILAECSKKDKIWAIGMDIDDPGRFEMASWDGESLLGRSLMKIRKELRCAR</sequence>
<evidence type="ECO:0000256" key="2">
    <source>
        <dbReference type="ARBA" id="ARBA00000751"/>
    </source>
</evidence>
<dbReference type="RefSeq" id="WP_342453089.1">
    <property type="nucleotide sequence ID" value="NZ_JAGGKC010000004.1"/>
</dbReference>
<comment type="caution">
    <text evidence="4">The sequence shown here is derived from an EMBL/GenBank/DDBJ whole genome shotgun (WGS) entry which is preliminary data.</text>
</comment>
<name>A0ABS4G132_9CLOT</name>
<dbReference type="SUPFAM" id="SSF143990">
    <property type="entry name" value="YbiA-like"/>
    <property type="match status" value="1"/>
</dbReference>
<accession>A0ABS4G132</accession>
<dbReference type="Pfam" id="PF08719">
    <property type="entry name" value="NADAR"/>
    <property type="match status" value="1"/>
</dbReference>
<dbReference type="NCBIfam" id="TIGR02464">
    <property type="entry name" value="ribofla_fusion"/>
    <property type="match status" value="1"/>
</dbReference>
<organism evidence="4 5">
    <name type="scientific">Youngiibacter multivorans</name>
    <dbReference type="NCBI Taxonomy" id="937251"/>
    <lineage>
        <taxon>Bacteria</taxon>
        <taxon>Bacillati</taxon>
        <taxon>Bacillota</taxon>
        <taxon>Clostridia</taxon>
        <taxon>Eubacteriales</taxon>
        <taxon>Clostridiaceae</taxon>
        <taxon>Youngiibacter</taxon>
    </lineage>
</organism>
<evidence type="ECO:0000313" key="5">
    <source>
        <dbReference type="Proteomes" id="UP001519271"/>
    </source>
</evidence>
<protein>
    <submittedName>
        <fullName evidence="4">RibA/ribD-fused uncharacterized protein</fullName>
    </submittedName>
</protein>
<gene>
    <name evidence="4" type="ORF">J2Z34_000726</name>
</gene>
<evidence type="ECO:0000313" key="4">
    <source>
        <dbReference type="EMBL" id="MBP1918254.1"/>
    </source>
</evidence>
<evidence type="ECO:0000256" key="1">
    <source>
        <dbReference type="ARBA" id="ARBA00000022"/>
    </source>
</evidence>
<comment type="catalytic activity">
    <reaction evidence="1">
        <text>5-amino-6-(5-phospho-D-ribosylamino)uracil + H2O = 5,6-diaminouracil + D-ribose 5-phosphate</text>
        <dbReference type="Rhea" id="RHEA:55020"/>
        <dbReference type="ChEBI" id="CHEBI:15377"/>
        <dbReference type="ChEBI" id="CHEBI:46252"/>
        <dbReference type="ChEBI" id="CHEBI:58453"/>
        <dbReference type="ChEBI" id="CHEBI:78346"/>
    </reaction>
</comment>
<dbReference type="InterPro" id="IPR037238">
    <property type="entry name" value="YbiA-like_sf"/>
</dbReference>
<dbReference type="CDD" id="cd15457">
    <property type="entry name" value="NADAR"/>
    <property type="match status" value="1"/>
</dbReference>
<dbReference type="InterPro" id="IPR012816">
    <property type="entry name" value="NADAR"/>
</dbReference>